<comment type="caution">
    <text evidence="5">The sequence shown here is derived from an EMBL/GenBank/DDBJ whole genome shotgun (WGS) entry which is preliminary data.</text>
</comment>
<evidence type="ECO:0000256" key="2">
    <source>
        <dbReference type="ARBA" id="ARBA00022723"/>
    </source>
</evidence>
<dbReference type="AlphaFoldDB" id="A0A6G0VP14"/>
<dbReference type="InterPro" id="IPR027805">
    <property type="entry name" value="Transposase_HTH_dom"/>
</dbReference>
<evidence type="ECO:0000313" key="6">
    <source>
        <dbReference type="Proteomes" id="UP000478052"/>
    </source>
</evidence>
<organism evidence="5 6">
    <name type="scientific">Aphis craccivora</name>
    <name type="common">Cowpea aphid</name>
    <dbReference type="NCBI Taxonomy" id="307492"/>
    <lineage>
        <taxon>Eukaryota</taxon>
        <taxon>Metazoa</taxon>
        <taxon>Ecdysozoa</taxon>
        <taxon>Arthropoda</taxon>
        <taxon>Hexapoda</taxon>
        <taxon>Insecta</taxon>
        <taxon>Pterygota</taxon>
        <taxon>Neoptera</taxon>
        <taxon>Paraneoptera</taxon>
        <taxon>Hemiptera</taxon>
        <taxon>Sternorrhyncha</taxon>
        <taxon>Aphidomorpha</taxon>
        <taxon>Aphidoidea</taxon>
        <taxon>Aphididae</taxon>
        <taxon>Aphidini</taxon>
        <taxon>Aphis</taxon>
        <taxon>Aphis</taxon>
    </lineage>
</organism>
<evidence type="ECO:0000256" key="1">
    <source>
        <dbReference type="ARBA" id="ARBA00001968"/>
    </source>
</evidence>
<evidence type="ECO:0008006" key="7">
    <source>
        <dbReference type="Google" id="ProtNLM"/>
    </source>
</evidence>
<dbReference type="Pfam" id="PF13359">
    <property type="entry name" value="DDE_Tnp_4"/>
    <property type="match status" value="1"/>
</dbReference>
<dbReference type="Proteomes" id="UP000478052">
    <property type="component" value="Unassembled WGS sequence"/>
</dbReference>
<name>A0A6G0VP14_APHCR</name>
<keyword evidence="6" id="KW-1185">Reference proteome</keyword>
<dbReference type="EMBL" id="VUJU01015064">
    <property type="protein sequence ID" value="KAF0697432.1"/>
    <property type="molecule type" value="Genomic_DNA"/>
</dbReference>
<dbReference type="PANTHER" id="PTHR23080:SF143">
    <property type="entry name" value="SI:DKEY-56D12.4"/>
    <property type="match status" value="1"/>
</dbReference>
<dbReference type="PANTHER" id="PTHR23080">
    <property type="entry name" value="THAP DOMAIN PROTEIN"/>
    <property type="match status" value="1"/>
</dbReference>
<feature type="domain" description="DDE Tnp4" evidence="3">
    <location>
        <begin position="234"/>
        <end position="392"/>
    </location>
</feature>
<gene>
    <name evidence="5" type="ORF">FWK35_00036902</name>
</gene>
<dbReference type="InterPro" id="IPR027806">
    <property type="entry name" value="HARBI1_dom"/>
</dbReference>
<evidence type="ECO:0000313" key="5">
    <source>
        <dbReference type="EMBL" id="KAF0697432.1"/>
    </source>
</evidence>
<evidence type="ECO:0000259" key="4">
    <source>
        <dbReference type="Pfam" id="PF13613"/>
    </source>
</evidence>
<dbReference type="Pfam" id="PF13613">
    <property type="entry name" value="HTH_Tnp_4"/>
    <property type="match status" value="1"/>
</dbReference>
<evidence type="ECO:0000259" key="3">
    <source>
        <dbReference type="Pfam" id="PF13359"/>
    </source>
</evidence>
<feature type="domain" description="Transposase Helix-turn-helix" evidence="4">
    <location>
        <begin position="158"/>
        <end position="203"/>
    </location>
</feature>
<sequence>MDQQNSRYSRLLKRQKTIKQSTNNPNDNLNTTFIIETNEGDNYCKSMCDSSTQVNFECIPNNSFVFACSFEGDSVGTQITSSTGFYDNNLKFSLDKSCGPDSNTNYFCPSGLDCDKFHGFDSVKNETSLKDLTGTSFKVFDFLLSLLPETRTNVIIKKNRLLIFLMKIKLDLSFSALSVLFNVHRTTVSRTFFNILDILCFKTKNLIFWPSKHTITETLPETFKKHYPNTRCIIDCTEIKVEQPPTVEQRVYMYSHYKGCYTIKFLAAITPSGSVSFISKCYGGRSSDSFITNDSGFLKKLEPGDQILADKGFPGIKTNCENNNTILVMPPILHNGTLTEQEVLETYSIASIRIHIERFFARLKTYGILKKIPIELLPYIDNIVHICCVLTNLQPPLIKH</sequence>
<dbReference type="OrthoDB" id="6620488at2759"/>
<proteinExistence type="predicted"/>
<keyword evidence="2" id="KW-0479">Metal-binding</keyword>
<reference evidence="5 6" key="1">
    <citation type="submission" date="2019-08" db="EMBL/GenBank/DDBJ databases">
        <title>Whole genome of Aphis craccivora.</title>
        <authorList>
            <person name="Voronova N.V."/>
            <person name="Shulinski R.S."/>
            <person name="Bandarenka Y.V."/>
            <person name="Zhorov D.G."/>
            <person name="Warner D."/>
        </authorList>
    </citation>
    <scope>NUCLEOTIDE SEQUENCE [LARGE SCALE GENOMIC DNA]</scope>
    <source>
        <strain evidence="5">180601</strain>
        <tissue evidence="5">Whole Body</tissue>
    </source>
</reference>
<comment type="cofactor">
    <cofactor evidence="1">
        <name>a divalent metal cation</name>
        <dbReference type="ChEBI" id="CHEBI:60240"/>
    </cofactor>
</comment>
<dbReference type="GO" id="GO:0046872">
    <property type="term" value="F:metal ion binding"/>
    <property type="evidence" value="ECO:0007669"/>
    <property type="project" value="UniProtKB-KW"/>
</dbReference>
<accession>A0A6G0VP14</accession>
<protein>
    <recommendedName>
        <fullName evidence="7">THAP-type domain-containing protein</fullName>
    </recommendedName>
</protein>